<dbReference type="Gene3D" id="3.40.50.720">
    <property type="entry name" value="NAD(P)-binding Rossmann-like Domain"/>
    <property type="match status" value="1"/>
</dbReference>
<gene>
    <name evidence="5" type="ORF">SAMN05216251_105243</name>
</gene>
<evidence type="ECO:0000313" key="5">
    <source>
        <dbReference type="EMBL" id="SFE80029.1"/>
    </source>
</evidence>
<evidence type="ECO:0000256" key="3">
    <source>
        <dbReference type="RuleBase" id="RU000363"/>
    </source>
</evidence>
<keyword evidence="6" id="KW-1185">Reference proteome</keyword>
<accession>A0A1I2DHW4</accession>
<dbReference type="AlphaFoldDB" id="A0A1I2DHW4"/>
<dbReference type="STRING" id="380248.SAMN05216251_105243"/>
<dbReference type="EMBL" id="FONG01000005">
    <property type="protein sequence ID" value="SFE80029.1"/>
    <property type="molecule type" value="Genomic_DNA"/>
</dbReference>
<feature type="domain" description="Ketoreductase" evidence="4">
    <location>
        <begin position="2"/>
        <end position="177"/>
    </location>
</feature>
<dbReference type="CDD" id="cd05233">
    <property type="entry name" value="SDR_c"/>
    <property type="match status" value="1"/>
</dbReference>
<dbReference type="GO" id="GO:0016491">
    <property type="term" value="F:oxidoreductase activity"/>
    <property type="evidence" value="ECO:0007669"/>
    <property type="project" value="UniProtKB-KW"/>
</dbReference>
<dbReference type="InterPro" id="IPR002347">
    <property type="entry name" value="SDR_fam"/>
</dbReference>
<dbReference type="SMART" id="SM00822">
    <property type="entry name" value="PKS_KR"/>
    <property type="match status" value="1"/>
</dbReference>
<reference evidence="5 6" key="1">
    <citation type="submission" date="2016-10" db="EMBL/GenBank/DDBJ databases">
        <authorList>
            <person name="de Groot N.N."/>
        </authorList>
    </citation>
    <scope>NUCLEOTIDE SEQUENCE [LARGE SCALE GENOMIC DNA]</scope>
    <source>
        <strain evidence="5 6">CGMCC 4.3510</strain>
    </source>
</reference>
<organism evidence="5 6">
    <name type="scientific">Actinacidiphila alni</name>
    <dbReference type="NCBI Taxonomy" id="380248"/>
    <lineage>
        <taxon>Bacteria</taxon>
        <taxon>Bacillati</taxon>
        <taxon>Actinomycetota</taxon>
        <taxon>Actinomycetes</taxon>
        <taxon>Kitasatosporales</taxon>
        <taxon>Streptomycetaceae</taxon>
        <taxon>Actinacidiphila</taxon>
    </lineage>
</organism>
<dbReference type="Proteomes" id="UP000199323">
    <property type="component" value="Unassembled WGS sequence"/>
</dbReference>
<evidence type="ECO:0000256" key="1">
    <source>
        <dbReference type="ARBA" id="ARBA00006484"/>
    </source>
</evidence>
<dbReference type="Pfam" id="PF00106">
    <property type="entry name" value="adh_short"/>
    <property type="match status" value="1"/>
</dbReference>
<dbReference type="InterPro" id="IPR036291">
    <property type="entry name" value="NAD(P)-bd_dom_sf"/>
</dbReference>
<dbReference type="RefSeq" id="WP_093713248.1">
    <property type="nucleotide sequence ID" value="NZ_FONG01000005.1"/>
</dbReference>
<evidence type="ECO:0000256" key="2">
    <source>
        <dbReference type="ARBA" id="ARBA00023002"/>
    </source>
</evidence>
<proteinExistence type="inferred from homology"/>
<name>A0A1I2DHW4_9ACTN</name>
<dbReference type="SUPFAM" id="SSF51735">
    <property type="entry name" value="NAD(P)-binding Rossmann-fold domains"/>
    <property type="match status" value="1"/>
</dbReference>
<dbReference type="OrthoDB" id="9810734at2"/>
<sequence>MTTSLITGATSGIGAAFARRLGADGHGLVLVARDERRLAATAADLRQRYGVEVEVLPADLTEDDGIAAVEARLRDRARPVDVLVNNAGAGNRGTFLDVPVADELRMLKLHCEAVLRLTAAAVGAMRERRYGFVVNVASVAAFMPRGTYGASKAWVVRFTEGVAAEAAGSGVRLLALCPGFVRTEFHARAGMDAGRLPAVAWLDADAVVTACLRDLALRRTVSVPSVRYKLAVALARHVPSRLYAAASTRAGRRFDPKL</sequence>
<comment type="similarity">
    <text evidence="1 3">Belongs to the short-chain dehydrogenases/reductases (SDR) family.</text>
</comment>
<protein>
    <recommendedName>
        <fullName evidence="4">Ketoreductase domain-containing protein</fullName>
    </recommendedName>
</protein>
<dbReference type="PANTHER" id="PTHR44196">
    <property type="entry name" value="DEHYDROGENASE/REDUCTASE SDR FAMILY MEMBER 7B"/>
    <property type="match status" value="1"/>
</dbReference>
<keyword evidence="2" id="KW-0560">Oxidoreductase</keyword>
<dbReference type="PRINTS" id="PR00080">
    <property type="entry name" value="SDRFAMILY"/>
</dbReference>
<dbReference type="GO" id="GO:0016020">
    <property type="term" value="C:membrane"/>
    <property type="evidence" value="ECO:0007669"/>
    <property type="project" value="TreeGrafter"/>
</dbReference>
<dbReference type="InterPro" id="IPR057326">
    <property type="entry name" value="KR_dom"/>
</dbReference>
<evidence type="ECO:0000313" key="6">
    <source>
        <dbReference type="Proteomes" id="UP000199323"/>
    </source>
</evidence>
<evidence type="ECO:0000259" key="4">
    <source>
        <dbReference type="SMART" id="SM00822"/>
    </source>
</evidence>
<dbReference type="PRINTS" id="PR00081">
    <property type="entry name" value="GDHRDH"/>
</dbReference>
<dbReference type="PIRSF" id="PIRSF000126">
    <property type="entry name" value="11-beta-HSD1"/>
    <property type="match status" value="1"/>
</dbReference>
<dbReference type="PANTHER" id="PTHR44196:SF2">
    <property type="entry name" value="SHORT-CHAIN DEHYDROGENASE-RELATED"/>
    <property type="match status" value="1"/>
</dbReference>